<evidence type="ECO:0000256" key="4">
    <source>
        <dbReference type="ARBA" id="ARBA00022822"/>
    </source>
</evidence>
<evidence type="ECO:0000256" key="7">
    <source>
        <dbReference type="ARBA" id="ARBA00049047"/>
    </source>
</evidence>
<evidence type="ECO:0000256" key="8">
    <source>
        <dbReference type="HAMAP-Rule" id="MF_00131"/>
    </source>
</evidence>
<dbReference type="Gene3D" id="3.20.20.70">
    <property type="entry name" value="Aldolase class I"/>
    <property type="match status" value="1"/>
</dbReference>
<evidence type="ECO:0000313" key="11">
    <source>
        <dbReference type="EMBL" id="SYZ32192.1"/>
    </source>
</evidence>
<dbReference type="PROSITE" id="PS00167">
    <property type="entry name" value="TRP_SYNTHASE_ALPHA"/>
    <property type="match status" value="1"/>
</dbReference>
<dbReference type="PANTHER" id="PTHR43406:SF1">
    <property type="entry name" value="TRYPTOPHAN SYNTHASE ALPHA CHAIN, CHLOROPLASTIC"/>
    <property type="match status" value="1"/>
</dbReference>
<evidence type="ECO:0000313" key="10">
    <source>
        <dbReference type="EMBL" id="RLP12773.1"/>
    </source>
</evidence>
<keyword evidence="12" id="KW-1185">Reference proteome</keyword>
<dbReference type="InterPro" id="IPR018204">
    <property type="entry name" value="Trp_synthase_alpha_AS"/>
</dbReference>
<dbReference type="RefSeq" id="WP_119160579.1">
    <property type="nucleotide sequence ID" value="NZ_LR134442.1"/>
</dbReference>
<dbReference type="PANTHER" id="PTHR43406">
    <property type="entry name" value="TRYPTOPHAN SYNTHASE, ALPHA CHAIN"/>
    <property type="match status" value="1"/>
</dbReference>
<evidence type="ECO:0000256" key="5">
    <source>
        <dbReference type="ARBA" id="ARBA00023141"/>
    </source>
</evidence>
<evidence type="ECO:0000256" key="2">
    <source>
        <dbReference type="ARBA" id="ARBA00011270"/>
    </source>
</evidence>
<dbReference type="Proteomes" id="UP000263928">
    <property type="component" value="Unassembled WGS sequence"/>
</dbReference>
<dbReference type="OrthoDB" id="9804578at2"/>
<evidence type="ECO:0000256" key="9">
    <source>
        <dbReference type="RuleBase" id="RU003662"/>
    </source>
</evidence>
<dbReference type="UniPathway" id="UPA00035">
    <property type="reaction ID" value="UER00044"/>
</dbReference>
<comment type="pathway">
    <text evidence="1 8">Amino-acid biosynthesis; L-tryptophan biosynthesis; L-tryptophan from chorismate: step 5/5.</text>
</comment>
<comment type="similarity">
    <text evidence="8 9">Belongs to the TrpA family.</text>
</comment>
<comment type="subunit">
    <text evidence="2 8">Tetramer of two alpha and two beta chains.</text>
</comment>
<dbReference type="InterPro" id="IPR013785">
    <property type="entry name" value="Aldolase_TIM"/>
</dbReference>
<dbReference type="SUPFAM" id="SSF51366">
    <property type="entry name" value="Ribulose-phoshate binding barrel"/>
    <property type="match status" value="1"/>
</dbReference>
<evidence type="ECO:0000256" key="3">
    <source>
        <dbReference type="ARBA" id="ARBA00022605"/>
    </source>
</evidence>
<keyword evidence="5 8" id="KW-0057">Aromatic amino acid biosynthesis</keyword>
<dbReference type="HAMAP" id="MF_00131">
    <property type="entry name" value="Trp_synth_alpha"/>
    <property type="match status" value="1"/>
</dbReference>
<gene>
    <name evidence="8" type="primary">trpA</name>
    <name evidence="10" type="ORF">D7U36_01970</name>
    <name evidence="11" type="ORF">PROPAUS_0067</name>
</gene>
<dbReference type="NCBIfam" id="TIGR00262">
    <property type="entry name" value="trpA"/>
    <property type="match status" value="1"/>
</dbReference>
<dbReference type="EMBL" id="UNQJ01000001">
    <property type="protein sequence ID" value="SYZ32192.1"/>
    <property type="molecule type" value="Genomic_DNA"/>
</dbReference>
<dbReference type="GO" id="GO:0004834">
    <property type="term" value="F:tryptophan synthase activity"/>
    <property type="evidence" value="ECO:0007669"/>
    <property type="project" value="UniProtKB-UniRule"/>
</dbReference>
<keyword evidence="3 8" id="KW-0028">Amino-acid biosynthesis</keyword>
<dbReference type="Pfam" id="PF00290">
    <property type="entry name" value="Trp_syntA"/>
    <property type="match status" value="1"/>
</dbReference>
<evidence type="ECO:0000256" key="6">
    <source>
        <dbReference type="ARBA" id="ARBA00023239"/>
    </source>
</evidence>
<dbReference type="AlphaFoldDB" id="A0A383S3R0"/>
<reference evidence="12" key="1">
    <citation type="submission" date="2018-08" db="EMBL/GenBank/DDBJ databases">
        <authorList>
            <person name="Hornung B."/>
        </authorList>
    </citation>
    <scope>NUCLEOTIDE SEQUENCE [LARGE SCALE GENOMIC DNA]</scope>
</reference>
<keyword evidence="6 8" id="KW-0456">Lyase</keyword>
<evidence type="ECO:0000313" key="12">
    <source>
        <dbReference type="Proteomes" id="UP000263928"/>
    </source>
</evidence>
<dbReference type="GO" id="GO:0005829">
    <property type="term" value="C:cytosol"/>
    <property type="evidence" value="ECO:0007669"/>
    <property type="project" value="TreeGrafter"/>
</dbReference>
<protein>
    <recommendedName>
        <fullName evidence="8">Tryptophan synthase alpha chain</fullName>
        <ecNumber evidence="8">4.2.1.20</ecNumber>
    </recommendedName>
</protein>
<feature type="active site" description="Proton acceptor" evidence="8">
    <location>
        <position position="77"/>
    </location>
</feature>
<reference evidence="10 13" key="3">
    <citation type="submission" date="2018-10" db="EMBL/GenBank/DDBJ databases">
        <title>Propionibacterium australiense Genome Sequencing and Assembly.</title>
        <authorList>
            <person name="Bernier A.-M."/>
            <person name="Bernard K."/>
        </authorList>
    </citation>
    <scope>NUCLEOTIDE SEQUENCE [LARGE SCALE GENOMIC DNA]</scope>
    <source>
        <strain evidence="10 13">NML98A078</strain>
    </source>
</reference>
<sequence length="296" mass="30576">MTESSRRFDDESRLGVSGRTVAACLDENRAALVGYLPVGYPDVPGSIAAMVALTQGAQGRGVDAVEIGMPYSDPMMDGPAIQHADTKAIERGVRTRDVFSAVEAVAATGATPLVMIYYNLVEHYGARGRQSDPAGSVRAFARDLANAGGAGLITPDLTPDDAEFWTAASDEFGLDRIYLVAPSSTDDRVASTAAACRGWIYSTSVMGVTGTRSQTSDAAPRLVERVRSLAPDLPVGVGLGISNGAQAGQIGSFADLAIVGSALVKELISAEEAGTASLDGLRALVDDLAAGVRAAR</sequence>
<dbReference type="EC" id="4.2.1.20" evidence="8"/>
<dbReference type="CDD" id="cd04724">
    <property type="entry name" value="Tryptophan_synthase_alpha"/>
    <property type="match status" value="1"/>
</dbReference>
<comment type="function">
    <text evidence="8">The alpha subunit is responsible for the aldol cleavage of indoleglycerol phosphate to indole and glyceraldehyde 3-phosphate.</text>
</comment>
<reference evidence="11" key="2">
    <citation type="submission" date="2018-08" db="EMBL/GenBank/DDBJ databases">
        <authorList>
            <person name="Ferrada E.E."/>
            <person name="Latorre B.A."/>
        </authorList>
    </citation>
    <scope>NUCLEOTIDE SEQUENCE [LARGE SCALE GENOMIC DNA]</scope>
    <source>
        <strain evidence="11">Propionibacterium_australiense1</strain>
    </source>
</reference>
<evidence type="ECO:0000256" key="1">
    <source>
        <dbReference type="ARBA" id="ARBA00004733"/>
    </source>
</evidence>
<accession>A0A383S3R0</accession>
<organism evidence="11 12">
    <name type="scientific">Propionibacterium australiense</name>
    <dbReference type="NCBI Taxonomy" id="119981"/>
    <lineage>
        <taxon>Bacteria</taxon>
        <taxon>Bacillati</taxon>
        <taxon>Actinomycetota</taxon>
        <taxon>Actinomycetes</taxon>
        <taxon>Propionibacteriales</taxon>
        <taxon>Propionibacteriaceae</taxon>
        <taxon>Propionibacterium</taxon>
    </lineage>
</organism>
<dbReference type="InterPro" id="IPR011060">
    <property type="entry name" value="RibuloseP-bd_barrel"/>
</dbReference>
<feature type="active site" description="Proton acceptor" evidence="8">
    <location>
        <position position="66"/>
    </location>
</feature>
<evidence type="ECO:0000313" key="13">
    <source>
        <dbReference type="Proteomes" id="UP000279336"/>
    </source>
</evidence>
<proteinExistence type="inferred from homology"/>
<dbReference type="Proteomes" id="UP000279336">
    <property type="component" value="Unassembled WGS sequence"/>
</dbReference>
<dbReference type="EMBL" id="RCIW01000002">
    <property type="protein sequence ID" value="RLP12773.1"/>
    <property type="molecule type" value="Genomic_DNA"/>
</dbReference>
<comment type="catalytic activity">
    <reaction evidence="7 8">
        <text>(1S,2R)-1-C-(indol-3-yl)glycerol 3-phosphate + L-serine = D-glyceraldehyde 3-phosphate + L-tryptophan + H2O</text>
        <dbReference type="Rhea" id="RHEA:10532"/>
        <dbReference type="ChEBI" id="CHEBI:15377"/>
        <dbReference type="ChEBI" id="CHEBI:33384"/>
        <dbReference type="ChEBI" id="CHEBI:57912"/>
        <dbReference type="ChEBI" id="CHEBI:58866"/>
        <dbReference type="ChEBI" id="CHEBI:59776"/>
        <dbReference type="EC" id="4.2.1.20"/>
    </reaction>
</comment>
<keyword evidence="4 8" id="KW-0822">Tryptophan biosynthesis</keyword>
<dbReference type="InterPro" id="IPR002028">
    <property type="entry name" value="Trp_synthase_suA"/>
</dbReference>
<name>A0A383S3R0_9ACTN</name>